<comment type="caution">
    <text evidence="1">The sequence shown here is derived from an EMBL/GenBank/DDBJ whole genome shotgun (WGS) entry which is preliminary data.</text>
</comment>
<accession>A0AAV6P1X8</accession>
<dbReference type="EMBL" id="JAGKQH010000002">
    <property type="protein sequence ID" value="KAG6604819.1"/>
    <property type="molecule type" value="Genomic_DNA"/>
</dbReference>
<name>A0AAV6P1X8_9ROSI</name>
<keyword evidence="2" id="KW-1185">Reference proteome</keyword>
<proteinExistence type="predicted"/>
<evidence type="ECO:0000313" key="1">
    <source>
        <dbReference type="EMBL" id="KAG6604819.1"/>
    </source>
</evidence>
<dbReference type="Proteomes" id="UP000685013">
    <property type="component" value="Chromosome 2"/>
</dbReference>
<dbReference type="AlphaFoldDB" id="A0AAV6P1X8"/>
<sequence length="102" mass="11360">MDTWAISFLWATAQLNIGDTQKQEAASFSRVLVYINHASPIARARVLPFSVADKAYENEASHRGRDLIFGGVHVGAYLFNLWDVGSRALQQSPVVSYSNLYL</sequence>
<feature type="non-terminal residue" evidence="1">
    <location>
        <position position="1"/>
    </location>
</feature>
<gene>
    <name evidence="1" type="ORF">SDJN03_02136</name>
</gene>
<organism evidence="1 2">
    <name type="scientific">Cucurbita argyrosperma subsp. sororia</name>
    <dbReference type="NCBI Taxonomy" id="37648"/>
    <lineage>
        <taxon>Eukaryota</taxon>
        <taxon>Viridiplantae</taxon>
        <taxon>Streptophyta</taxon>
        <taxon>Embryophyta</taxon>
        <taxon>Tracheophyta</taxon>
        <taxon>Spermatophyta</taxon>
        <taxon>Magnoliopsida</taxon>
        <taxon>eudicotyledons</taxon>
        <taxon>Gunneridae</taxon>
        <taxon>Pentapetalae</taxon>
        <taxon>rosids</taxon>
        <taxon>fabids</taxon>
        <taxon>Cucurbitales</taxon>
        <taxon>Cucurbitaceae</taxon>
        <taxon>Cucurbiteae</taxon>
        <taxon>Cucurbita</taxon>
    </lineage>
</organism>
<reference evidence="1 2" key="1">
    <citation type="journal article" date="2021" name="Hortic Res">
        <title>The domestication of Cucurbita argyrosperma as revealed by the genome of its wild relative.</title>
        <authorList>
            <person name="Barrera-Redondo J."/>
            <person name="Sanchez-de la Vega G."/>
            <person name="Aguirre-Liguori J.A."/>
            <person name="Castellanos-Morales G."/>
            <person name="Gutierrez-Guerrero Y.T."/>
            <person name="Aguirre-Dugua X."/>
            <person name="Aguirre-Planter E."/>
            <person name="Tenaillon M.I."/>
            <person name="Lira-Saade R."/>
            <person name="Eguiarte L.E."/>
        </authorList>
    </citation>
    <scope>NUCLEOTIDE SEQUENCE [LARGE SCALE GENOMIC DNA]</scope>
    <source>
        <strain evidence="1">JBR-2021</strain>
    </source>
</reference>
<evidence type="ECO:0000313" key="2">
    <source>
        <dbReference type="Proteomes" id="UP000685013"/>
    </source>
</evidence>
<protein>
    <submittedName>
        <fullName evidence="1">Uncharacterized protein</fullName>
    </submittedName>
</protein>